<gene>
    <name evidence="1" type="ORF">F8M41_014099</name>
</gene>
<dbReference type="EMBL" id="WTPW01000288">
    <property type="protein sequence ID" value="KAF0526266.1"/>
    <property type="molecule type" value="Genomic_DNA"/>
</dbReference>
<name>A0A8H4ARR0_GIGMA</name>
<comment type="caution">
    <text evidence="1">The sequence shown here is derived from an EMBL/GenBank/DDBJ whole genome shotgun (WGS) entry which is preliminary data.</text>
</comment>
<reference evidence="1 2" key="1">
    <citation type="journal article" date="2019" name="Environ. Microbiol.">
        <title>At the nexus of three kingdoms: the genome of the mycorrhizal fungus Gigaspora margarita provides insights into plant, endobacterial and fungal interactions.</title>
        <authorList>
            <person name="Venice F."/>
            <person name="Ghignone S."/>
            <person name="Salvioli di Fossalunga A."/>
            <person name="Amselem J."/>
            <person name="Novero M."/>
            <person name="Xianan X."/>
            <person name="Sedzielewska Toro K."/>
            <person name="Morin E."/>
            <person name="Lipzen A."/>
            <person name="Grigoriev I.V."/>
            <person name="Henrissat B."/>
            <person name="Martin F.M."/>
            <person name="Bonfante P."/>
        </authorList>
    </citation>
    <scope>NUCLEOTIDE SEQUENCE [LARGE SCALE GENOMIC DNA]</scope>
    <source>
        <strain evidence="1 2">BEG34</strain>
    </source>
</reference>
<accession>A0A8H4ARR0</accession>
<proteinExistence type="predicted"/>
<evidence type="ECO:0000313" key="1">
    <source>
        <dbReference type="EMBL" id="KAF0526266.1"/>
    </source>
</evidence>
<evidence type="ECO:0000313" key="2">
    <source>
        <dbReference type="Proteomes" id="UP000439903"/>
    </source>
</evidence>
<sequence>MMKLYNILYNIIVQCLFFCLLITITKSQQLPYKYFNYTESNLGDQNESYLIADIKTYDDGTILIHIIRTQTEDCSKIRGMSLEQKLRIRLIFLNGTVKEIDPKLKLELDPINYCLLDNDNIEYKISKLNYLTMYLNDTISNNSHKNLVNPISIYPLRKPFLLVTYVKTNNSSDPRNYEECGEVIDWNGKSRSNICFDSGASWNDSTIQLNANKKLGFIRSARNKTYEANGSSWNSWLWQHYSIIGLCAIPISYNQTKDNQKSVIFQTEQLINSVSCDETDSFIYCIVSIHFNNGTFNGTSYERIQIFPSGNEFSTQEIYSDQRSLRAKMMSFGDLIFDFTEYNNADKNIYYNIYYYNVSASRLEQLNSFIITNYFSVKDVTLNHTFLLASPKTTDNISWSLLTISLLNSNDYKYNNVFINKTIPSINDSVNSSTTFLNITFNYPVALSALTSSITIYKASDNSIRQRISTTMHSFISISPDGLSIIIEVIPSTFNEYDEQYFVSMDNNFVKGADRNEPLRGIHDGIWILKTAKAILGLLRLTQEASKRFTALQNNQSAYINSLLNDIAKKVPINRSRLSSNNRIQRLYKDQIVIPIRIDAATHENERNASELASDLAMMISFKNITTISFGLTNDLDQNYEFRLLAITIYQGIKDPIIGENFKEWVKEYRNLIAMFNFLIMTDFVYFEISKDIVKSMFTKINKSFALPERINRLEYRFQVAIVCGAFFGISFRNIPQIIIQVSKCLTLCNL</sequence>
<dbReference type="Proteomes" id="UP000439903">
    <property type="component" value="Unassembled WGS sequence"/>
</dbReference>
<dbReference type="AlphaFoldDB" id="A0A8H4ARR0"/>
<protein>
    <submittedName>
        <fullName evidence="1">Uncharacterized protein</fullName>
    </submittedName>
</protein>
<keyword evidence="2" id="KW-1185">Reference proteome</keyword>
<organism evidence="1 2">
    <name type="scientific">Gigaspora margarita</name>
    <dbReference type="NCBI Taxonomy" id="4874"/>
    <lineage>
        <taxon>Eukaryota</taxon>
        <taxon>Fungi</taxon>
        <taxon>Fungi incertae sedis</taxon>
        <taxon>Mucoromycota</taxon>
        <taxon>Glomeromycotina</taxon>
        <taxon>Glomeromycetes</taxon>
        <taxon>Diversisporales</taxon>
        <taxon>Gigasporaceae</taxon>
        <taxon>Gigaspora</taxon>
    </lineage>
</organism>